<evidence type="ECO:0000313" key="2">
    <source>
        <dbReference type="EMBL" id="CAD1835922.1"/>
    </source>
</evidence>
<sequence>MSEIRSLRMPSWRLSPIKSLRDRLVNSELMSDLFFEPSVYLEPYPPGYVLPKFDLFDVRSYRAFSQIQFQTQCVDTVHNPILMRQFRSSLTKVAFTWFSRLEPESIKSWEQLCSLFCKRFDAIRKEGPLIAGGVRRSFDDLIYRASALEDFYCDQGAYVHVAELGGRGRGRGNGQSGRPRKQGHRKDLRYPIDKTEYDFHLDIVEDE</sequence>
<proteinExistence type="predicted"/>
<accession>A0A6V7PYG1</accession>
<feature type="compositionally biased region" description="Basic residues" evidence="1">
    <location>
        <begin position="178"/>
        <end position="187"/>
    </location>
</feature>
<evidence type="ECO:0008006" key="3">
    <source>
        <dbReference type="Google" id="ProtNLM"/>
    </source>
</evidence>
<reference evidence="2" key="1">
    <citation type="submission" date="2020-07" db="EMBL/GenBank/DDBJ databases">
        <authorList>
            <person name="Lin J."/>
        </authorList>
    </citation>
    <scope>NUCLEOTIDE SEQUENCE</scope>
</reference>
<dbReference type="AlphaFoldDB" id="A0A6V7PYG1"/>
<name>A0A6V7PYG1_ANACO</name>
<organism evidence="2">
    <name type="scientific">Ananas comosus var. bracteatus</name>
    <name type="common">red pineapple</name>
    <dbReference type="NCBI Taxonomy" id="296719"/>
    <lineage>
        <taxon>Eukaryota</taxon>
        <taxon>Viridiplantae</taxon>
        <taxon>Streptophyta</taxon>
        <taxon>Embryophyta</taxon>
        <taxon>Tracheophyta</taxon>
        <taxon>Spermatophyta</taxon>
        <taxon>Magnoliopsida</taxon>
        <taxon>Liliopsida</taxon>
        <taxon>Poales</taxon>
        <taxon>Bromeliaceae</taxon>
        <taxon>Bromelioideae</taxon>
        <taxon>Ananas</taxon>
    </lineage>
</organism>
<protein>
    <recommendedName>
        <fullName evidence="3">Retrotransposon gag domain-containing protein</fullName>
    </recommendedName>
</protein>
<evidence type="ECO:0000256" key="1">
    <source>
        <dbReference type="SAM" id="MobiDB-lite"/>
    </source>
</evidence>
<feature type="region of interest" description="Disordered" evidence="1">
    <location>
        <begin position="168"/>
        <end position="187"/>
    </location>
</feature>
<gene>
    <name evidence="2" type="ORF">CB5_LOCUS19133</name>
</gene>
<dbReference type="EMBL" id="LR862153">
    <property type="protein sequence ID" value="CAD1835922.1"/>
    <property type="molecule type" value="Genomic_DNA"/>
</dbReference>